<dbReference type="SUPFAM" id="SSF52777">
    <property type="entry name" value="CoA-dependent acyltransferases"/>
    <property type="match status" value="4"/>
</dbReference>
<dbReference type="PROSITE" id="PS00455">
    <property type="entry name" value="AMP_BINDING"/>
    <property type="match status" value="1"/>
</dbReference>
<protein>
    <submittedName>
        <fullName evidence="6">Mycobactin peptide synthetase MbtF</fullName>
    </submittedName>
</protein>
<dbReference type="Gene3D" id="1.10.1200.10">
    <property type="entry name" value="ACP-like"/>
    <property type="match status" value="1"/>
</dbReference>
<comment type="cofactor">
    <cofactor evidence="1">
        <name>pantetheine 4'-phosphate</name>
        <dbReference type="ChEBI" id="CHEBI:47942"/>
    </cofactor>
</comment>
<dbReference type="InterPro" id="IPR020845">
    <property type="entry name" value="AMP-binding_CS"/>
</dbReference>
<feature type="compositionally biased region" description="Basic and acidic residues" evidence="4">
    <location>
        <begin position="1307"/>
        <end position="1330"/>
    </location>
</feature>
<keyword evidence="3" id="KW-0597">Phosphoprotein</keyword>
<dbReference type="Pfam" id="PF00501">
    <property type="entry name" value="AMP-binding"/>
    <property type="match status" value="1"/>
</dbReference>
<dbReference type="NCBIfam" id="TIGR01733">
    <property type="entry name" value="AA-adenyl-dom"/>
    <property type="match status" value="1"/>
</dbReference>
<keyword evidence="7" id="KW-1185">Reference proteome</keyword>
<evidence type="ECO:0000256" key="4">
    <source>
        <dbReference type="SAM" id="MobiDB-lite"/>
    </source>
</evidence>
<dbReference type="PANTHER" id="PTHR45527">
    <property type="entry name" value="NONRIBOSOMAL PEPTIDE SYNTHETASE"/>
    <property type="match status" value="1"/>
</dbReference>
<evidence type="ECO:0000259" key="5">
    <source>
        <dbReference type="PROSITE" id="PS50075"/>
    </source>
</evidence>
<dbReference type="Pfam" id="PF00668">
    <property type="entry name" value="Condensation"/>
    <property type="match status" value="2"/>
</dbReference>
<dbReference type="Gene3D" id="3.40.50.12780">
    <property type="entry name" value="N-terminal domain of ligase-like"/>
    <property type="match status" value="1"/>
</dbReference>
<evidence type="ECO:0000313" key="6">
    <source>
        <dbReference type="EMBL" id="MBP2333551.1"/>
    </source>
</evidence>
<dbReference type="SUPFAM" id="SSF56801">
    <property type="entry name" value="Acetyl-CoA synthetase-like"/>
    <property type="match status" value="1"/>
</dbReference>
<dbReference type="Gene3D" id="3.30.559.30">
    <property type="entry name" value="Nonribosomal peptide synthetase, condensation domain"/>
    <property type="match status" value="2"/>
</dbReference>
<organism evidence="6 7">
    <name type="scientific">Corynebacterium freneyi</name>
    <dbReference type="NCBI Taxonomy" id="134034"/>
    <lineage>
        <taxon>Bacteria</taxon>
        <taxon>Bacillati</taxon>
        <taxon>Actinomycetota</taxon>
        <taxon>Actinomycetes</taxon>
        <taxon>Mycobacteriales</taxon>
        <taxon>Corynebacteriaceae</taxon>
        <taxon>Corynebacterium</taxon>
    </lineage>
</organism>
<feature type="region of interest" description="Disordered" evidence="4">
    <location>
        <begin position="211"/>
        <end position="230"/>
    </location>
</feature>
<dbReference type="Gene3D" id="3.30.559.10">
    <property type="entry name" value="Chloramphenicol acetyltransferase-like domain"/>
    <property type="match status" value="2"/>
</dbReference>
<dbReference type="Pfam" id="PF00550">
    <property type="entry name" value="PP-binding"/>
    <property type="match status" value="1"/>
</dbReference>
<evidence type="ECO:0000256" key="2">
    <source>
        <dbReference type="ARBA" id="ARBA00022450"/>
    </source>
</evidence>
<keyword evidence="2" id="KW-0596">Phosphopantetheine</keyword>
<sequence length="1513" mass="159990">MTDAPEILRLSPLQVGLVAWHDIFGGEEGYTVAAAMDVAGPLDRGALKEACATVVGRHPQLCARFRRPEGAGAVMAVPPKPTLTWAEREATPEDLAAVTDECCRGDWDLAGGRTHRFALITVGPDRHRLVLGFHHAVIDAWSLGIVAEEIATAYGFGAPALPPAPALRDYAAWLATQSGEEDAAWWRDYLAGLPGPTAVARGSAEVVAETDADAADAASPAPRTTVRDLTDAEGSDLEAAARRLGITPAALAITAWGLVVSRMIGESDFVLGVSIAGRPASVAGIDRLVGALTTTVPLRIRLIPGEAIGDACRRVHADLAAVAEHGALPPHLIEEAAGIADLFDVAVIMHNVPRLDGQAVELPDGTSWSAVDRDTYSHYPLVCAPGSVGGRWYVALDDDRGRLPGAFDPDDVIEQVREAIASICADPAGDYRGRGAVREVVVAGGAQDAHDAGDPEPGRAGGIDAAVWARAAETPDALALWADGRWWTYSELVRWAQGMATLLREKGIGPGDRVAIRLPRRAEYIGSLLAVLRAGAVAVPVDPAAPSERSRLILQRGGVRAVIGDGAEGRDDGARDGAEAGVRRIVPVAVSDVEPDETVGEPRNRAAHDDPAYVVFTSGSTGVPKGVVATHGGILALHRNHALRIYGSVEPRHGRLRVAHVWSFAFDAAWQPQLALLSGHELVLLDEETRRDPDRVVSILRDLEVDMIDTSPSMLKPLRRAGLLERGGLQILALGSEDISPDVWDDLAACESVAVHNFYGPTETTVEVTSARVTPGSRPMIGEPAIGTRAYVLGADFSSVPAGWPGELYVGGPQVAHGYMGDAPLTAAHFVAEPGHPGRRMYRTGDIVRLTDGEGGLTYLGRADRQVKVRGHRIELGEIEAGLRRCGGVEDAAVTTVDDALGTRVVAVVVGDAEPGEIRDRARKILPRYLVPDRILVVDAIPLDANGKTRIRELAAEPGDDDPGRREPVTVAQRIVADAIRSLCGIESVGLDDELRAMGIDSISVASLIAELRRRGAAITIREAWEASTVEDLARRLSGRFTSENGDRGEPGDVSTAVAGPLPATAVDGPMLRWIRRRGEWKSYALLLPLRITDSVTPERVRGALVAVARAHPALASRWIPRDDGTWEVIPCSPRVAVSVHPELAGENIGDAARKALADLDPGEGVLLSAAVPAEPDAATVVVCIHHLACDSFSLRVILEDLRTVWDQPGETPPEEPATPFEWEEWRRFPVPGADEYWESVLGRLTTLPRDAAPATYGETRTKGTIVPITADQARVCGENVVLAAYACAWAETMGDTEPAPVSVILEEHGRRATRSPIDERPPVDERPPMDGRSSPGPRSRGQVPDVGRTVGWLSTLFPHVIGGQEPPTPAELQSPGTVANWLGAVARARDAVGDYGPAAWTKGALADDGGWAPADSLVVFLGHTSSALGGGGTVSASTAPATAAALPTETAPGMVCPHAVELSVGVDVRADGAALSTVWRWQPTIADDVAEELRNAFHRAVALLSGDSGGGA</sequence>
<reference evidence="6 7" key="1">
    <citation type="submission" date="2021-03" db="EMBL/GenBank/DDBJ databases">
        <title>Sequencing the genomes of 1000 actinobacteria strains.</title>
        <authorList>
            <person name="Klenk H.-P."/>
        </authorList>
    </citation>
    <scope>NUCLEOTIDE SEQUENCE [LARGE SCALE GENOMIC DNA]</scope>
    <source>
        <strain evidence="6 7">DSM 44506</strain>
    </source>
</reference>
<feature type="region of interest" description="Disordered" evidence="4">
    <location>
        <begin position="1307"/>
        <end position="1347"/>
    </location>
</feature>
<evidence type="ECO:0000313" key="7">
    <source>
        <dbReference type="Proteomes" id="UP001519305"/>
    </source>
</evidence>
<dbReference type="Pfam" id="PF13193">
    <property type="entry name" value="AMP-binding_C"/>
    <property type="match status" value="1"/>
</dbReference>
<dbReference type="InterPro" id="IPR001242">
    <property type="entry name" value="Condensation_dom"/>
</dbReference>
<accession>A0ABS4UAH4</accession>
<evidence type="ECO:0000256" key="3">
    <source>
        <dbReference type="ARBA" id="ARBA00022553"/>
    </source>
</evidence>
<comment type="caution">
    <text evidence="6">The sequence shown here is derived from an EMBL/GenBank/DDBJ whole genome shotgun (WGS) entry which is preliminary data.</text>
</comment>
<name>A0ABS4UAH4_9CORY</name>
<dbReference type="CDD" id="cd05930">
    <property type="entry name" value="A_NRPS"/>
    <property type="match status" value="1"/>
</dbReference>
<dbReference type="Proteomes" id="UP001519305">
    <property type="component" value="Unassembled WGS sequence"/>
</dbReference>
<dbReference type="SUPFAM" id="SSF47336">
    <property type="entry name" value="ACP-like"/>
    <property type="match status" value="1"/>
</dbReference>
<dbReference type="InterPro" id="IPR010071">
    <property type="entry name" value="AA_adenyl_dom"/>
</dbReference>
<dbReference type="PROSITE" id="PS50075">
    <property type="entry name" value="CARRIER"/>
    <property type="match status" value="1"/>
</dbReference>
<dbReference type="PANTHER" id="PTHR45527:SF1">
    <property type="entry name" value="FATTY ACID SYNTHASE"/>
    <property type="match status" value="1"/>
</dbReference>
<evidence type="ECO:0000256" key="1">
    <source>
        <dbReference type="ARBA" id="ARBA00001957"/>
    </source>
</evidence>
<dbReference type="InterPro" id="IPR045851">
    <property type="entry name" value="AMP-bd_C_sf"/>
</dbReference>
<dbReference type="EMBL" id="JAGINY010000001">
    <property type="protein sequence ID" value="MBP2333551.1"/>
    <property type="molecule type" value="Genomic_DNA"/>
</dbReference>
<dbReference type="InterPro" id="IPR042099">
    <property type="entry name" value="ANL_N_sf"/>
</dbReference>
<dbReference type="RefSeq" id="WP_209654216.1">
    <property type="nucleotide sequence ID" value="NZ_CP047357.1"/>
</dbReference>
<proteinExistence type="predicted"/>
<feature type="domain" description="Carrier" evidence="5">
    <location>
        <begin position="967"/>
        <end position="1041"/>
    </location>
</feature>
<dbReference type="InterPro" id="IPR025110">
    <property type="entry name" value="AMP-bd_C"/>
</dbReference>
<dbReference type="InterPro" id="IPR020806">
    <property type="entry name" value="PKS_PP-bd"/>
</dbReference>
<feature type="region of interest" description="Disordered" evidence="4">
    <location>
        <begin position="1041"/>
        <end position="1061"/>
    </location>
</feature>
<dbReference type="Gene3D" id="3.30.300.30">
    <property type="match status" value="1"/>
</dbReference>
<dbReference type="InterPro" id="IPR023213">
    <property type="entry name" value="CAT-like_dom_sf"/>
</dbReference>
<dbReference type="InterPro" id="IPR009081">
    <property type="entry name" value="PP-bd_ACP"/>
</dbReference>
<dbReference type="InterPro" id="IPR000873">
    <property type="entry name" value="AMP-dep_synth/lig_dom"/>
</dbReference>
<dbReference type="SMART" id="SM00823">
    <property type="entry name" value="PKS_PP"/>
    <property type="match status" value="1"/>
</dbReference>
<gene>
    <name evidence="6" type="ORF">JOF33_002250</name>
</gene>
<dbReference type="InterPro" id="IPR036736">
    <property type="entry name" value="ACP-like_sf"/>
</dbReference>